<dbReference type="InterPro" id="IPR005318">
    <property type="entry name" value="OM_porin_bac"/>
</dbReference>
<accession>A0A377VXS6</accession>
<dbReference type="EMBL" id="UGLB01000003">
    <property type="protein sequence ID" value="STT46487.1"/>
    <property type="molecule type" value="Genomic_DNA"/>
</dbReference>
<evidence type="ECO:0000313" key="5">
    <source>
        <dbReference type="EMBL" id="STT46487.1"/>
    </source>
</evidence>
<dbReference type="PANTHER" id="PTHR34596">
    <property type="entry name" value="CHITOPORIN"/>
    <property type="match status" value="1"/>
</dbReference>
<evidence type="ECO:0000313" key="6">
    <source>
        <dbReference type="Proteomes" id="UP000255099"/>
    </source>
</evidence>
<dbReference type="GO" id="GO:0016020">
    <property type="term" value="C:membrane"/>
    <property type="evidence" value="ECO:0007669"/>
    <property type="project" value="InterPro"/>
</dbReference>
<keyword evidence="5" id="KW-0378">Hydrolase</keyword>
<evidence type="ECO:0000256" key="3">
    <source>
        <dbReference type="ARBA" id="ARBA00022729"/>
    </source>
</evidence>
<dbReference type="GO" id="GO:0015288">
    <property type="term" value="F:porin activity"/>
    <property type="evidence" value="ECO:0007669"/>
    <property type="project" value="TreeGrafter"/>
</dbReference>
<feature type="chain" id="PRO_5016673357" evidence="4">
    <location>
        <begin position="21"/>
        <end position="107"/>
    </location>
</feature>
<dbReference type="InterPro" id="IPR023614">
    <property type="entry name" value="Porin_dom_sf"/>
</dbReference>
<evidence type="ECO:0000256" key="1">
    <source>
        <dbReference type="ARBA" id="ARBA00009075"/>
    </source>
</evidence>
<keyword evidence="2" id="KW-0813">Transport</keyword>
<dbReference type="PANTHER" id="PTHR34596:SF2">
    <property type="entry name" value="CHITOPORIN"/>
    <property type="match status" value="1"/>
</dbReference>
<keyword evidence="3 4" id="KW-0732">Signal</keyword>
<evidence type="ECO:0000256" key="2">
    <source>
        <dbReference type="ARBA" id="ARBA00022448"/>
    </source>
</evidence>
<sequence>MKKELPLIALGIIAAAPAFASQQSTSQGFIEDSHLDLFLRNAYIKRDYRDGLPDKAEWGQGIIATFESGFTQGPVGFGVDGIAQYAVRLDGGRGRSGAGGIDFFRPG</sequence>
<dbReference type="Proteomes" id="UP000255099">
    <property type="component" value="Unassembled WGS sequence"/>
</dbReference>
<gene>
    <name evidence="5" type="primary">oprD_2</name>
    <name evidence="5" type="ORF">NCTC9637_01363</name>
</gene>
<protein>
    <submittedName>
        <fullName evidence="5">Porin</fullName>
        <ecNumber evidence="5">3.4.21.-</ecNumber>
    </submittedName>
</protein>
<name>A0A377VXS6_KLEPN</name>
<proteinExistence type="inferred from homology"/>
<dbReference type="AlphaFoldDB" id="A0A377VXS6"/>
<comment type="similarity">
    <text evidence="1">Belongs to the outer membrane porin (Opr) (TC 1.B.25) family.</text>
</comment>
<dbReference type="EC" id="3.4.21.-" evidence="5"/>
<evidence type="ECO:0000256" key="4">
    <source>
        <dbReference type="SAM" id="SignalP"/>
    </source>
</evidence>
<dbReference type="Gene3D" id="2.40.160.10">
    <property type="entry name" value="Porin"/>
    <property type="match status" value="1"/>
</dbReference>
<dbReference type="Pfam" id="PF03573">
    <property type="entry name" value="OprD"/>
    <property type="match status" value="1"/>
</dbReference>
<organism evidence="5 6">
    <name type="scientific">Klebsiella pneumoniae</name>
    <dbReference type="NCBI Taxonomy" id="573"/>
    <lineage>
        <taxon>Bacteria</taxon>
        <taxon>Pseudomonadati</taxon>
        <taxon>Pseudomonadota</taxon>
        <taxon>Gammaproteobacteria</taxon>
        <taxon>Enterobacterales</taxon>
        <taxon>Enterobacteriaceae</taxon>
        <taxon>Klebsiella/Raoultella group</taxon>
        <taxon>Klebsiella</taxon>
        <taxon>Klebsiella pneumoniae complex</taxon>
    </lineage>
</organism>
<reference evidence="5 6" key="1">
    <citation type="submission" date="2018-06" db="EMBL/GenBank/DDBJ databases">
        <authorList>
            <consortium name="Pathogen Informatics"/>
            <person name="Doyle S."/>
        </authorList>
    </citation>
    <scope>NUCLEOTIDE SEQUENCE [LARGE SCALE GENOMIC DNA]</scope>
    <source>
        <strain evidence="5 6">NCTC9637</strain>
    </source>
</reference>
<feature type="signal peptide" evidence="4">
    <location>
        <begin position="1"/>
        <end position="20"/>
    </location>
</feature>
<dbReference type="GO" id="GO:0016787">
    <property type="term" value="F:hydrolase activity"/>
    <property type="evidence" value="ECO:0007669"/>
    <property type="project" value="UniProtKB-KW"/>
</dbReference>